<comment type="caution">
    <text evidence="2">The sequence shown here is derived from an EMBL/GenBank/DDBJ whole genome shotgun (WGS) entry which is preliminary data.</text>
</comment>
<reference evidence="3" key="1">
    <citation type="journal article" date="2019" name="Curr. Biol.">
        <title>Genome Sequence of Striga asiatica Provides Insight into the Evolution of Plant Parasitism.</title>
        <authorList>
            <person name="Yoshida S."/>
            <person name="Kim S."/>
            <person name="Wafula E.K."/>
            <person name="Tanskanen J."/>
            <person name="Kim Y.M."/>
            <person name="Honaas L."/>
            <person name="Yang Z."/>
            <person name="Spallek T."/>
            <person name="Conn C.E."/>
            <person name="Ichihashi Y."/>
            <person name="Cheong K."/>
            <person name="Cui S."/>
            <person name="Der J.P."/>
            <person name="Gundlach H."/>
            <person name="Jiao Y."/>
            <person name="Hori C."/>
            <person name="Ishida J.K."/>
            <person name="Kasahara H."/>
            <person name="Kiba T."/>
            <person name="Kim M.S."/>
            <person name="Koo N."/>
            <person name="Laohavisit A."/>
            <person name="Lee Y.H."/>
            <person name="Lumba S."/>
            <person name="McCourt P."/>
            <person name="Mortimer J.C."/>
            <person name="Mutuku J.M."/>
            <person name="Nomura T."/>
            <person name="Sasaki-Sekimoto Y."/>
            <person name="Seto Y."/>
            <person name="Wang Y."/>
            <person name="Wakatake T."/>
            <person name="Sakakibara H."/>
            <person name="Demura T."/>
            <person name="Yamaguchi S."/>
            <person name="Yoneyama K."/>
            <person name="Manabe R.I."/>
            <person name="Nelson D.C."/>
            <person name="Schulman A.H."/>
            <person name="Timko M.P."/>
            <person name="dePamphilis C.W."/>
            <person name="Choi D."/>
            <person name="Shirasu K."/>
        </authorList>
    </citation>
    <scope>NUCLEOTIDE SEQUENCE [LARGE SCALE GENOMIC DNA]</scope>
    <source>
        <strain evidence="3">cv. UVA1</strain>
    </source>
</reference>
<feature type="signal peptide" evidence="1">
    <location>
        <begin position="1"/>
        <end position="15"/>
    </location>
</feature>
<dbReference type="AlphaFoldDB" id="A0A5A7REF1"/>
<name>A0A5A7REF1_STRAF</name>
<proteinExistence type="predicted"/>
<evidence type="ECO:0000313" key="2">
    <source>
        <dbReference type="EMBL" id="GER55127.1"/>
    </source>
</evidence>
<accession>A0A5A7REF1</accession>
<protein>
    <submittedName>
        <fullName evidence="2">Hydroxylamine reductase</fullName>
    </submittedName>
</protein>
<evidence type="ECO:0000313" key="3">
    <source>
        <dbReference type="Proteomes" id="UP000325081"/>
    </source>
</evidence>
<sequence>MTVVLFTIILSNASCTTLSDSASSALVASSKSKILGRHSNFFITGTFLPISNIILNAGCEKYRFLADKTDFRPNPLELKLFEIGPIDEHFTCLWIIESLNQTYDSRFPAPTLPHQSGRRATWDEQRKASEYLLIWSSWVAEVYVS</sequence>
<dbReference type="Proteomes" id="UP000325081">
    <property type="component" value="Unassembled WGS sequence"/>
</dbReference>
<gene>
    <name evidence="2" type="ORF">STAS_32775</name>
</gene>
<keyword evidence="3" id="KW-1185">Reference proteome</keyword>
<organism evidence="2 3">
    <name type="scientific">Striga asiatica</name>
    <name type="common">Asiatic witchweed</name>
    <name type="synonym">Buchnera asiatica</name>
    <dbReference type="NCBI Taxonomy" id="4170"/>
    <lineage>
        <taxon>Eukaryota</taxon>
        <taxon>Viridiplantae</taxon>
        <taxon>Streptophyta</taxon>
        <taxon>Embryophyta</taxon>
        <taxon>Tracheophyta</taxon>
        <taxon>Spermatophyta</taxon>
        <taxon>Magnoliopsida</taxon>
        <taxon>eudicotyledons</taxon>
        <taxon>Gunneridae</taxon>
        <taxon>Pentapetalae</taxon>
        <taxon>asterids</taxon>
        <taxon>lamiids</taxon>
        <taxon>Lamiales</taxon>
        <taxon>Orobanchaceae</taxon>
        <taxon>Buchnereae</taxon>
        <taxon>Striga</taxon>
    </lineage>
</organism>
<keyword evidence="1" id="KW-0732">Signal</keyword>
<evidence type="ECO:0000256" key="1">
    <source>
        <dbReference type="SAM" id="SignalP"/>
    </source>
</evidence>
<dbReference type="EMBL" id="BKCP01011626">
    <property type="protein sequence ID" value="GER55127.1"/>
    <property type="molecule type" value="Genomic_DNA"/>
</dbReference>
<feature type="chain" id="PRO_5022843954" evidence="1">
    <location>
        <begin position="16"/>
        <end position="145"/>
    </location>
</feature>